<dbReference type="OrthoDB" id="291011at2"/>
<dbReference type="RefSeq" id="WP_131985854.1">
    <property type="nucleotide sequence ID" value="NZ_SMKL01000052.1"/>
</dbReference>
<dbReference type="NCBIfam" id="TIGR01643">
    <property type="entry name" value="YD_repeat_2x"/>
    <property type="match status" value="2"/>
</dbReference>
<comment type="caution">
    <text evidence="5">The sequence shown here is derived from an EMBL/GenBank/DDBJ whole genome shotgun (WGS) entry which is preliminary data.</text>
</comment>
<dbReference type="Gene3D" id="2.170.16.10">
    <property type="entry name" value="Hedgehog/Intein (Hint) domain"/>
    <property type="match status" value="1"/>
</dbReference>
<dbReference type="SUPFAM" id="SSF51294">
    <property type="entry name" value="Hedgehog/intein (Hint) domain"/>
    <property type="match status" value="1"/>
</dbReference>
<dbReference type="InterPro" id="IPR022385">
    <property type="entry name" value="Rhs_assc_core"/>
</dbReference>
<dbReference type="EMBL" id="SMKL01000052">
    <property type="protein sequence ID" value="TDC48656.1"/>
    <property type="molecule type" value="Genomic_DNA"/>
</dbReference>
<accession>A0A4R4RHB5</accession>
<dbReference type="InterPro" id="IPR036844">
    <property type="entry name" value="Hint_dom_sf"/>
</dbReference>
<keyword evidence="6" id="KW-1185">Reference proteome</keyword>
<protein>
    <submittedName>
        <fullName evidence="5">Type IV secretion protein Rhs</fullName>
    </submittedName>
</protein>
<evidence type="ECO:0000256" key="2">
    <source>
        <dbReference type="SAM" id="MobiDB-lite"/>
    </source>
</evidence>
<evidence type="ECO:0000256" key="3">
    <source>
        <dbReference type="SAM" id="SignalP"/>
    </source>
</evidence>
<dbReference type="InterPro" id="IPR056823">
    <property type="entry name" value="TEN-like_YD-shell"/>
</dbReference>
<feature type="compositionally biased region" description="Low complexity" evidence="2">
    <location>
        <begin position="83"/>
        <end position="105"/>
    </location>
</feature>
<dbReference type="Gene3D" id="2.180.10.10">
    <property type="entry name" value="RHS repeat-associated core"/>
    <property type="match status" value="2"/>
</dbReference>
<proteinExistence type="predicted"/>
<dbReference type="Proteomes" id="UP000295621">
    <property type="component" value="Unassembled WGS sequence"/>
</dbReference>
<evidence type="ECO:0000256" key="1">
    <source>
        <dbReference type="ARBA" id="ARBA00022737"/>
    </source>
</evidence>
<name>A0A4R4RHB5_9ACTN</name>
<dbReference type="InterPro" id="IPR006530">
    <property type="entry name" value="YD"/>
</dbReference>
<dbReference type="InterPro" id="IPR003587">
    <property type="entry name" value="Hint_dom_N"/>
</dbReference>
<evidence type="ECO:0000313" key="6">
    <source>
        <dbReference type="Proteomes" id="UP000295621"/>
    </source>
</evidence>
<dbReference type="InterPro" id="IPR031325">
    <property type="entry name" value="RHS_repeat"/>
</dbReference>
<dbReference type="Pfam" id="PF05593">
    <property type="entry name" value="RHS_repeat"/>
    <property type="match status" value="2"/>
</dbReference>
<dbReference type="NCBIfam" id="TIGR03696">
    <property type="entry name" value="Rhs_assc_core"/>
    <property type="match status" value="1"/>
</dbReference>
<reference evidence="5 6" key="1">
    <citation type="submission" date="2019-02" db="EMBL/GenBank/DDBJ databases">
        <title>Draft genome sequences of novel Actinobacteria.</title>
        <authorList>
            <person name="Sahin N."/>
            <person name="Ay H."/>
            <person name="Saygin H."/>
        </authorList>
    </citation>
    <scope>NUCLEOTIDE SEQUENCE [LARGE SCALE GENOMIC DNA]</scope>
    <source>
        <strain evidence="5 6">KC603</strain>
    </source>
</reference>
<dbReference type="CDD" id="cd00081">
    <property type="entry name" value="Hint"/>
    <property type="match status" value="1"/>
</dbReference>
<dbReference type="PANTHER" id="PTHR32305">
    <property type="match status" value="1"/>
</dbReference>
<organism evidence="5 6">
    <name type="scientific">Jiangella ureilytica</name>
    <dbReference type="NCBI Taxonomy" id="2530374"/>
    <lineage>
        <taxon>Bacteria</taxon>
        <taxon>Bacillati</taxon>
        <taxon>Actinomycetota</taxon>
        <taxon>Actinomycetes</taxon>
        <taxon>Jiangellales</taxon>
        <taxon>Jiangellaceae</taxon>
        <taxon>Jiangella</taxon>
    </lineage>
</organism>
<dbReference type="PANTHER" id="PTHR32305:SF17">
    <property type="entry name" value="TRNA NUCLEASE WAPA"/>
    <property type="match status" value="1"/>
</dbReference>
<keyword evidence="1" id="KW-0677">Repeat</keyword>
<feature type="chain" id="PRO_5039209822" evidence="3">
    <location>
        <begin position="29"/>
        <end position="2046"/>
    </location>
</feature>
<keyword evidence="3" id="KW-0732">Signal</keyword>
<dbReference type="InterPro" id="IPR006141">
    <property type="entry name" value="Intein_N"/>
</dbReference>
<dbReference type="SMART" id="SM00306">
    <property type="entry name" value="HintN"/>
    <property type="match status" value="1"/>
</dbReference>
<feature type="domain" description="Hint" evidence="4">
    <location>
        <begin position="1801"/>
        <end position="1904"/>
    </location>
</feature>
<dbReference type="InterPro" id="IPR050708">
    <property type="entry name" value="T6SS_VgrG/RHS"/>
</dbReference>
<gene>
    <name evidence="5" type="ORF">E1212_20450</name>
</gene>
<sequence>MRTLSFSRPHRWAAAVALVALTGGLLVAGEQPATATGGPSVDLPETPSTEVAAQPLTARADDDATLDALHGDQQPAVAGRSGTGTAAADAADGGGTPTATSLSPSATWDVAGHTGDFTWSYPLRVPPVPGGLTPSLALSYQSSAVDGRTSATNNQPSWVGDGWDLNPGFVERNYGPCAEDKTGGTVPPDTIGDLCWRSHNATATYGGGGGQLIRDDRSLAWRPRSDDGSTVELLTRADGKEYWKITTLDGTQYLFGSRPDSGSTWTVPVYGDDAGEPCHVAGSFAASRCTQPWRWNLDTIVDARGNMIRLSYRTESNSFGTNGKDAAVTYIRGGSLRQIDYGLHTQVAGGPAARVVFDVANRCVPGSTCVFERPKNWPDTPLTERCVTTTCAGRYSPTFWSTQRLSSVTTQVLRDGSYQDVDRWTLDQQYPEPGDGESGAALWLKSITHTGLVGGEERMEPVTFEGTALPNRVYQEDGLSPLLRYRITGIVSESGGAIDVRYADADCVPGRSMPANAHTNTLRCYPVTWNRPGFAERTDWFHKYVADTVTISDRISSSIDQRIAYEYLDGAAWHYDTGEFTPEAKRTWNEFRGYARVRVRQGREDDPAGPVSMSEQRFHRGMHGDRLPGGATRSVLIEDAAGGERPDHDWLQGFAFQDTAFLGDSNTVVSRTVTEPYWRGPTATRGSYQAYIVRTASERVITPVEGGRDDRVTRTVTSYDDLGRTTAVDDLGDDATAADDLCTRTTYATGIGSGIRSLPARVQTVSASCGATPQFPADAVADLKYAYDGAGNTTTIETLEAHPATGPQYIVQSTARFDVHGRITESTDALQRTTRTAYTPATGGPATKTVTTNPLGHTVTTTFDPAWGEPRVVTDTNGKVTETAYDPLGRSASVWLPDRRRSWGFDPNYEFSYTVRREAPTVITTTSLGPNGVYTSTNELFDGLLRPRQVQTPAVGGGRVLSDTRYDSQGRVHQTTRPYYNDQDVDTSLWVAADAQVTGSVVTEYDGAGREIRSVQYDGAEEEWETTTRYGGDRIHVTPPAGGTAVTTISDARGRPVELHQYHGATATPGEPHDTTTYGYTPSGELATLTDPAGNTWKYTYDLHGRKVRSDDPDTGVVTSTYDSAGQLRTRTDARGQRLDFGYDALGRMLTARSGAGRLLAAWTYDSVKGAVGKPATSTSYDAAGNAFTSSIVAYTARYQPRQTSVTIPASEGVLAGTYDAYTSYAADGSILGESYPAVGGLFEEEVFHTYDDFGRPLTTYGGPEGETVQYASQTDYTVYGELQRLHLGSGTKRAWLSHYYDEPTGRIERTIVDAEVSRPMQADLQYEYDDAGNVTSIADRTQERTADVQCFRYDHLRRLTEAWTPGDGCEDDPRTGALAGPAPYWQSFRYDAVGNRTSRTDHFVTGDVTRAQAYPKPGQPQPHALTTMTTTGPQGTTVAGYEYDAAGNAVRRGDQELSWDEQGMLSSVTENGEVTEYVYDASGQRLLTRGPDGTTLYLGNQEIVLDAATGAETATRHYAHGGGTIAVRTPSDLTWVFNDHHGTAQVAVDAATMTADVRRTDPFGNERGTAPANWPDNRGFVGGVHDERTGLTNLGAREYDPEQGRFLSVDSIIDPSDPQQTNAYAYANNNPVTMADPDGKFYYVDNEGHIRAPAAAGWTPKAQQRVRDAERKWAPYYGRQAAARKAAFDSAGYSEAQYREALKLKNKSLFDVVVEAGGEVLKEFLGINDIKGCFGNGDLGSCISMVINIIPWTKLFRLGELVGAVRKAWNAVSAFRGRQKWADNVLDAVNDAQRQVAGRCHSFAAGTLVLMADGSYEPIDEVELGDEVIATDPETGRTEKRTVVALHTNLDRELADVEVEDVDGDGTQERLETTANHPFWSETDRTWTDAGALEAGDLLLTSGGRRVTVTGVRAHHGARTMHDLTVEGLNTYYVAVDGADALVHNNPASCPHGNPDPKKCRTCSPSGTGAPGSPKFTVDGPRGYPTSTTHQIVTKGDDVLAGMLKGQNAAGGDFLLSIPVAAAALGAGIAQGVRTVARWISKKSR</sequence>
<feature type="region of interest" description="Disordered" evidence="2">
    <location>
        <begin position="1953"/>
        <end position="1985"/>
    </location>
</feature>
<dbReference type="Pfam" id="PF25023">
    <property type="entry name" value="TEN_YD-shell"/>
    <property type="match status" value="1"/>
</dbReference>
<evidence type="ECO:0000259" key="4">
    <source>
        <dbReference type="SMART" id="SM00306"/>
    </source>
</evidence>
<feature type="signal peptide" evidence="3">
    <location>
        <begin position="1"/>
        <end position="28"/>
    </location>
</feature>
<evidence type="ECO:0000313" key="5">
    <source>
        <dbReference type="EMBL" id="TDC48656.1"/>
    </source>
</evidence>
<feature type="region of interest" description="Disordered" evidence="2">
    <location>
        <begin position="74"/>
        <end position="105"/>
    </location>
</feature>
<dbReference type="Pfam" id="PF07591">
    <property type="entry name" value="PT-HINT"/>
    <property type="match status" value="1"/>
</dbReference>
<dbReference type="PROSITE" id="PS50817">
    <property type="entry name" value="INTEIN_N_TER"/>
    <property type="match status" value="1"/>
</dbReference>
<dbReference type="GO" id="GO:0016539">
    <property type="term" value="P:intein-mediated protein splicing"/>
    <property type="evidence" value="ECO:0007669"/>
    <property type="project" value="InterPro"/>
</dbReference>